<reference evidence="1" key="1">
    <citation type="journal article" date="2012" name="Mol. Plant Microbe Interact.">
        <title>A highly conserved effector in Fusarium oxysporum is required for full virulence on Arabidopsis.</title>
        <authorList>
            <person name="Thatcher L.F."/>
            <person name="Gardiner D.M."/>
            <person name="Kazan K."/>
            <person name="Manners J."/>
        </authorList>
    </citation>
    <scope>NUCLEOTIDE SEQUENCE [LARGE SCALE GENOMIC DNA]</scope>
    <source>
        <strain evidence="1">Fo5176</strain>
    </source>
</reference>
<dbReference type="AlphaFoldDB" id="F9GD64"/>
<evidence type="ECO:0008006" key="2">
    <source>
        <dbReference type="Google" id="ProtNLM"/>
    </source>
</evidence>
<accession>F9GD64</accession>
<evidence type="ECO:0000313" key="1">
    <source>
        <dbReference type="EMBL" id="EGU72894.1"/>
    </source>
</evidence>
<sequence>ILGTLHQTTIQIPALIKVSLHFKQAVDNRPLQFGKNGYYFIEFAQVSWRDISERIVEAGFSQGLFEKRDLKSLTSEEMREAIGISFLNPSMIEVIWASNARINGIKSHQIGWHPKAQLFEFNAYFNHAVKARFEGQEG</sequence>
<proteinExistence type="predicted"/>
<dbReference type="EMBL" id="AFQF01005343">
    <property type="protein sequence ID" value="EGU72894.1"/>
    <property type="molecule type" value="Genomic_DNA"/>
</dbReference>
<gene>
    <name evidence="1" type="ORF">FOXB_16598</name>
</gene>
<name>F9GD64_FUSOF</name>
<organism evidence="1">
    <name type="scientific">Fusarium oxysporum (strain Fo5176)</name>
    <name type="common">Fusarium vascular wilt</name>
    <dbReference type="NCBI Taxonomy" id="660025"/>
    <lineage>
        <taxon>Eukaryota</taxon>
        <taxon>Fungi</taxon>
        <taxon>Dikarya</taxon>
        <taxon>Ascomycota</taxon>
        <taxon>Pezizomycotina</taxon>
        <taxon>Sordariomycetes</taxon>
        <taxon>Hypocreomycetidae</taxon>
        <taxon>Hypocreales</taxon>
        <taxon>Nectriaceae</taxon>
        <taxon>Fusarium</taxon>
        <taxon>Fusarium oxysporum species complex</taxon>
    </lineage>
</organism>
<comment type="caution">
    <text evidence="1">The sequence shown here is derived from an EMBL/GenBank/DDBJ whole genome shotgun (WGS) entry which is preliminary data.</text>
</comment>
<protein>
    <recommendedName>
        <fullName evidence="2">NmrA-like domain-containing protein</fullName>
    </recommendedName>
</protein>
<feature type="non-terminal residue" evidence="1">
    <location>
        <position position="1"/>
    </location>
</feature>